<dbReference type="SUPFAM" id="SSF82171">
    <property type="entry name" value="DPP6 N-terminal domain-like"/>
    <property type="match status" value="1"/>
</dbReference>
<proteinExistence type="predicted"/>
<feature type="signal peptide" evidence="1">
    <location>
        <begin position="1"/>
        <end position="22"/>
    </location>
</feature>
<dbReference type="Gene3D" id="2.120.10.30">
    <property type="entry name" value="TolB, C-terminal domain"/>
    <property type="match status" value="1"/>
</dbReference>
<evidence type="ECO:0000313" key="2">
    <source>
        <dbReference type="EMBL" id="GFE78607.1"/>
    </source>
</evidence>
<reference evidence="3" key="1">
    <citation type="submission" date="2020-01" db="EMBL/GenBank/DDBJ databases">
        <title>'Steroidobacter agaridevorans' sp. nov., agar-degrading bacteria isolated from rhizosphere soils.</title>
        <authorList>
            <person name="Ikenaga M."/>
            <person name="Kataoka M."/>
            <person name="Murouchi A."/>
            <person name="Katsuragi S."/>
            <person name="Sakai M."/>
        </authorList>
    </citation>
    <scope>NUCLEOTIDE SEQUENCE [LARGE SCALE GENOMIC DNA]</scope>
    <source>
        <strain evidence="3">YU21-B</strain>
    </source>
</reference>
<evidence type="ECO:0000256" key="1">
    <source>
        <dbReference type="SAM" id="SignalP"/>
    </source>
</evidence>
<dbReference type="Pfam" id="PF07676">
    <property type="entry name" value="PD40"/>
    <property type="match status" value="2"/>
</dbReference>
<feature type="chain" id="PRO_5032340023" evidence="1">
    <location>
        <begin position="23"/>
        <end position="292"/>
    </location>
</feature>
<organism evidence="2 3">
    <name type="scientific">Steroidobacter agaridevorans</name>
    <dbReference type="NCBI Taxonomy" id="2695856"/>
    <lineage>
        <taxon>Bacteria</taxon>
        <taxon>Pseudomonadati</taxon>
        <taxon>Pseudomonadota</taxon>
        <taxon>Gammaproteobacteria</taxon>
        <taxon>Steroidobacterales</taxon>
        <taxon>Steroidobacteraceae</taxon>
        <taxon>Steroidobacter</taxon>
    </lineage>
</organism>
<dbReference type="InterPro" id="IPR011042">
    <property type="entry name" value="6-blade_b-propeller_TolB-like"/>
</dbReference>
<dbReference type="Proteomes" id="UP000445000">
    <property type="component" value="Unassembled WGS sequence"/>
</dbReference>
<keyword evidence="3" id="KW-1185">Reference proteome</keyword>
<protein>
    <submittedName>
        <fullName evidence="2">Uncharacterized protein</fullName>
    </submittedName>
</protein>
<comment type="caution">
    <text evidence="2">The sequence shown here is derived from an EMBL/GenBank/DDBJ whole genome shotgun (WGS) entry which is preliminary data.</text>
</comment>
<name>A0A829Y5W6_9GAMM</name>
<evidence type="ECO:0000313" key="3">
    <source>
        <dbReference type="Proteomes" id="UP000445000"/>
    </source>
</evidence>
<dbReference type="InterPro" id="IPR011659">
    <property type="entry name" value="WD40"/>
</dbReference>
<dbReference type="AlphaFoldDB" id="A0A829Y5W6"/>
<keyword evidence="1" id="KW-0732">Signal</keyword>
<dbReference type="EMBL" id="BLJN01000001">
    <property type="protein sequence ID" value="GFE78607.1"/>
    <property type="molecule type" value="Genomic_DNA"/>
</dbReference>
<sequence length="292" mass="33270">MVALRCFHWAAISIFIVSIAWSQPEDTPRRWTPPAISSSGYESSPTFTPDGREMYFLSADPDFDKYRVMVSRCQRGAWSKPEVPSFAQPLPIVEADPFVTYDGRRLYYISTRQDPKHEDFDIWMVERSTNGAWSEPKRLPEPVNSPTSELLPREDMQGRLYFGSAREGGAGQGDIYMATRQADGNWQVENVGPPVNTPAFEYEAEVSRDGSTMIVVAHRTERSHLYQYKWRDDRWVEVGEIPALAEQFQVGPLLSPAGDRLLFAQRDGERSGEMFLIDLAPKAAEVWPPRCR</sequence>
<gene>
    <name evidence="2" type="ORF">GCM10011487_06070</name>
</gene>
<dbReference type="CDD" id="cd15482">
    <property type="entry name" value="Sialidase_non-viral"/>
    <property type="match status" value="1"/>
</dbReference>
<accession>A0A829Y5W6</accession>